<dbReference type="PANTHER" id="PTHR28027">
    <property type="entry name" value="TRANSCRIPTIONAL REGULATOR MIT1"/>
    <property type="match status" value="1"/>
</dbReference>
<dbReference type="Proteomes" id="UP000813824">
    <property type="component" value="Unassembled WGS sequence"/>
</dbReference>
<dbReference type="EMBL" id="JAEVFJ010000001">
    <property type="protein sequence ID" value="KAH8107772.1"/>
    <property type="molecule type" value="Genomic_DNA"/>
</dbReference>
<comment type="caution">
    <text evidence="2">The sequence shown here is derived from an EMBL/GenBank/DDBJ whole genome shotgun (WGS) entry which is preliminary data.</text>
</comment>
<dbReference type="PANTHER" id="PTHR28027:SF1">
    <property type="entry name" value="CAMP INDEPENDENT REGULATORY PROTEIN (AFU_ORTHOLOGUE AFUA_3G09640)"/>
    <property type="match status" value="1"/>
</dbReference>
<evidence type="ECO:0008006" key="4">
    <source>
        <dbReference type="Google" id="ProtNLM"/>
    </source>
</evidence>
<name>A0A8K0V1C0_9AGAR</name>
<evidence type="ECO:0000313" key="2">
    <source>
        <dbReference type="EMBL" id="KAH8107772.1"/>
    </source>
</evidence>
<feature type="compositionally biased region" description="Pro residues" evidence="1">
    <location>
        <begin position="201"/>
        <end position="211"/>
    </location>
</feature>
<evidence type="ECO:0000313" key="3">
    <source>
        <dbReference type="Proteomes" id="UP000813824"/>
    </source>
</evidence>
<dbReference type="OrthoDB" id="5572844at2759"/>
<dbReference type="InterPro" id="IPR018608">
    <property type="entry name" value="Gti1/Pac2"/>
</dbReference>
<sequence>MQQPTCTNLHIRTVADANRVLHAVKRGIRPMVTRRLDDDERLALRSGCVYVWEERSNNPLEVTGQEIQRFTEGRSWGPSRAREDFLLYFEKDGGNRSIVQRYGGLGSQQLIKQTYSVYVDYPKNTRKWHLNAYYTQETVDRLQTVDDIPDLRSLVVPEGAYICARAGGQRRNARMQRRTLDESTESQLQPLHPYHFDPYEPSSPSPPPLSPSPQQWSPLANAQTVLHPNGRVASPRVCRDSVDPQRQLAPLEYLQNITPSGRNPADDEMLKSFRRRL</sequence>
<feature type="region of interest" description="Disordered" evidence="1">
    <location>
        <begin position="256"/>
        <end position="277"/>
    </location>
</feature>
<evidence type="ECO:0000256" key="1">
    <source>
        <dbReference type="SAM" id="MobiDB-lite"/>
    </source>
</evidence>
<dbReference type="AlphaFoldDB" id="A0A8K0V1C0"/>
<dbReference type="GO" id="GO:0003677">
    <property type="term" value="F:DNA binding"/>
    <property type="evidence" value="ECO:0007669"/>
    <property type="project" value="TreeGrafter"/>
</dbReference>
<organism evidence="2 3">
    <name type="scientific">Cristinia sonorae</name>
    <dbReference type="NCBI Taxonomy" id="1940300"/>
    <lineage>
        <taxon>Eukaryota</taxon>
        <taxon>Fungi</taxon>
        <taxon>Dikarya</taxon>
        <taxon>Basidiomycota</taxon>
        <taxon>Agaricomycotina</taxon>
        <taxon>Agaricomycetes</taxon>
        <taxon>Agaricomycetidae</taxon>
        <taxon>Agaricales</taxon>
        <taxon>Pleurotineae</taxon>
        <taxon>Stephanosporaceae</taxon>
        <taxon>Cristinia</taxon>
    </lineage>
</organism>
<feature type="region of interest" description="Disordered" evidence="1">
    <location>
        <begin position="167"/>
        <end position="217"/>
    </location>
</feature>
<proteinExistence type="predicted"/>
<gene>
    <name evidence="2" type="ORF">BXZ70DRAFT_912542</name>
</gene>
<dbReference type="Pfam" id="PF09729">
    <property type="entry name" value="Gti1_Pac2"/>
    <property type="match status" value="1"/>
</dbReference>
<reference evidence="2" key="1">
    <citation type="journal article" date="2021" name="New Phytol.">
        <title>Evolutionary innovations through gain and loss of genes in the ectomycorrhizal Boletales.</title>
        <authorList>
            <person name="Wu G."/>
            <person name="Miyauchi S."/>
            <person name="Morin E."/>
            <person name="Kuo A."/>
            <person name="Drula E."/>
            <person name="Varga T."/>
            <person name="Kohler A."/>
            <person name="Feng B."/>
            <person name="Cao Y."/>
            <person name="Lipzen A."/>
            <person name="Daum C."/>
            <person name="Hundley H."/>
            <person name="Pangilinan J."/>
            <person name="Johnson J."/>
            <person name="Barry K."/>
            <person name="LaButti K."/>
            <person name="Ng V."/>
            <person name="Ahrendt S."/>
            <person name="Min B."/>
            <person name="Choi I.G."/>
            <person name="Park H."/>
            <person name="Plett J.M."/>
            <person name="Magnuson J."/>
            <person name="Spatafora J.W."/>
            <person name="Nagy L.G."/>
            <person name="Henrissat B."/>
            <person name="Grigoriev I.V."/>
            <person name="Yang Z.L."/>
            <person name="Xu J."/>
            <person name="Martin F.M."/>
        </authorList>
    </citation>
    <scope>NUCLEOTIDE SEQUENCE</scope>
    <source>
        <strain evidence="2">KKN 215</strain>
    </source>
</reference>
<accession>A0A8K0V1C0</accession>
<protein>
    <recommendedName>
        <fullName evidence="4">cAMP-independent regulatory protein pac2</fullName>
    </recommendedName>
</protein>
<keyword evidence="3" id="KW-1185">Reference proteome</keyword>